<protein>
    <submittedName>
        <fullName evidence="1">Uncharacterized protein</fullName>
    </submittedName>
</protein>
<evidence type="ECO:0000313" key="1">
    <source>
        <dbReference type="EMBL" id="KAJ3547913.1"/>
    </source>
</evidence>
<proteinExistence type="predicted"/>
<organism evidence="1 2">
    <name type="scientific">Fusarium decemcellulare</name>
    <dbReference type="NCBI Taxonomy" id="57161"/>
    <lineage>
        <taxon>Eukaryota</taxon>
        <taxon>Fungi</taxon>
        <taxon>Dikarya</taxon>
        <taxon>Ascomycota</taxon>
        <taxon>Pezizomycotina</taxon>
        <taxon>Sordariomycetes</taxon>
        <taxon>Hypocreomycetidae</taxon>
        <taxon>Hypocreales</taxon>
        <taxon>Nectriaceae</taxon>
        <taxon>Fusarium</taxon>
        <taxon>Fusarium decemcellulare species complex</taxon>
    </lineage>
</organism>
<name>A0ACC1SWG6_9HYPO</name>
<keyword evidence="2" id="KW-1185">Reference proteome</keyword>
<accession>A0ACC1SWG6</accession>
<comment type="caution">
    <text evidence="1">The sequence shown here is derived from an EMBL/GenBank/DDBJ whole genome shotgun (WGS) entry which is preliminary data.</text>
</comment>
<gene>
    <name evidence="1" type="ORF">NM208_g1263</name>
</gene>
<sequence length="575" mass="62998">MHQATWLPTALIFLTGCLASWDRPPPVVHSPTGMYLGNSSISNLDQFLGIPYAKPPVGPLRFSNPVAVERVPFTSINATEYSPGCLQDPVYSRYNGLSEDCLTLNIIRPRRTAKSNAKLPVLFWIHGGGNMNGQSIFYNGTALVQYSIAISQPIIYVGINYRLAGFGFLNSPDFNALGLSNNGLRDQRLALEWTHENIASFGGDPEKVTIFGESAGAFDSWAQLHYAYVKNETNKYFRGMISNSGSPGSVAAPHAYTPESGLAAYRELLSATNCSLASDNISCLRAVPVDTLAPLLVNYSAHFSVDYDWFSDNLTSLLVANEVAPIPIIHGANLNEGAVFLPSIFPDSAIPTKKDLITYIAPFVNSSIELASVVAEIYFNGSVCLDELGRNFNGDATAPDSYWRAVAIWSDTLFHLGRRALLRNACARGVPVWGYHFDQTPPLSLLDEDYEYPGFNQSYARRIGVFHGSDIAYYFGAVSGLKGSTDGDVAVSTIMMRAWISFTYHLDPNAKGVPSWPGYCEGLKVINGSIQDVGTAMFFAQQGDQKIEVRPDTVRQAAYDVWNYARQAQGLSRIY</sequence>
<dbReference type="Proteomes" id="UP001148629">
    <property type="component" value="Unassembled WGS sequence"/>
</dbReference>
<evidence type="ECO:0000313" key="2">
    <source>
        <dbReference type="Proteomes" id="UP001148629"/>
    </source>
</evidence>
<reference evidence="1" key="1">
    <citation type="submission" date="2022-08" db="EMBL/GenBank/DDBJ databases">
        <title>Genome Sequence of Fusarium decemcellulare.</title>
        <authorList>
            <person name="Buettner E."/>
        </authorList>
    </citation>
    <scope>NUCLEOTIDE SEQUENCE</scope>
    <source>
        <strain evidence="1">Babe19</strain>
    </source>
</reference>
<dbReference type="EMBL" id="JANRMS010000063">
    <property type="protein sequence ID" value="KAJ3547913.1"/>
    <property type="molecule type" value="Genomic_DNA"/>
</dbReference>